<feature type="region of interest" description="Disordered" evidence="1">
    <location>
        <begin position="223"/>
        <end position="256"/>
    </location>
</feature>
<sequence>MTTGGVKKFNELFLYPKGRKTFMQKTLDTLLDRSEGKKFAKTSSARISVRKPRALEQSSDQDWMSVWPAAQSFRSSVVPLPIRMGYLTNKEAKVKLPRAAYANLELMKIPNFLHLTPHHIQKHYVECQQKYFPLEFRYSDYIHQGTNIRDMRARQVTMGVRLDVLELDKPAHLKFRQLVGDRYNKDTDVFVVVSDRCPSRKQNREYSEYLLTVLYYESNKTEPCEPIKEDSPVKEERRSLTNSLNENDTILRAANN</sequence>
<evidence type="ECO:0000259" key="2">
    <source>
        <dbReference type="Pfam" id="PF10213"/>
    </source>
</evidence>
<feature type="domain" description="Small ribosomal subunit protein mS35 mitochondrial conserved" evidence="2">
    <location>
        <begin position="131"/>
        <end position="222"/>
    </location>
</feature>
<keyword evidence="3" id="KW-1185">Reference proteome</keyword>
<dbReference type="PANTHER" id="PTHR13490">
    <property type="entry name" value="MITOCHONDRIAL 28S RIBOSOMAL PROTEIN S28"/>
    <property type="match status" value="1"/>
</dbReference>
<name>A0A914MJG6_MELIC</name>
<dbReference type="AlphaFoldDB" id="A0A914MJG6"/>
<dbReference type="Proteomes" id="UP000887563">
    <property type="component" value="Unplaced"/>
</dbReference>
<proteinExistence type="predicted"/>
<feature type="compositionally biased region" description="Basic and acidic residues" evidence="1">
    <location>
        <begin position="223"/>
        <end position="239"/>
    </location>
</feature>
<evidence type="ECO:0000313" key="3">
    <source>
        <dbReference type="Proteomes" id="UP000887563"/>
    </source>
</evidence>
<evidence type="ECO:0000313" key="4">
    <source>
        <dbReference type="WBParaSite" id="Minc3s01590g24963"/>
    </source>
</evidence>
<dbReference type="PANTHER" id="PTHR13490:SF0">
    <property type="entry name" value="SMALL RIBOSOMAL SUBUNIT PROTEIN MS35"/>
    <property type="match status" value="1"/>
</dbReference>
<organism evidence="3 4">
    <name type="scientific">Meloidogyne incognita</name>
    <name type="common">Southern root-knot nematode worm</name>
    <name type="synonym">Oxyuris incognita</name>
    <dbReference type="NCBI Taxonomy" id="6306"/>
    <lineage>
        <taxon>Eukaryota</taxon>
        <taxon>Metazoa</taxon>
        <taxon>Ecdysozoa</taxon>
        <taxon>Nematoda</taxon>
        <taxon>Chromadorea</taxon>
        <taxon>Rhabditida</taxon>
        <taxon>Tylenchina</taxon>
        <taxon>Tylenchomorpha</taxon>
        <taxon>Tylenchoidea</taxon>
        <taxon>Meloidogynidae</taxon>
        <taxon>Meloidogyninae</taxon>
        <taxon>Meloidogyne</taxon>
        <taxon>Meloidogyne incognita group</taxon>
    </lineage>
</organism>
<dbReference type="GO" id="GO:0032543">
    <property type="term" value="P:mitochondrial translation"/>
    <property type="evidence" value="ECO:0007669"/>
    <property type="project" value="InterPro"/>
</dbReference>
<dbReference type="WBParaSite" id="Minc3s01590g24963">
    <property type="protein sequence ID" value="Minc3s01590g24963"/>
    <property type="gene ID" value="Minc3s01590g24963"/>
</dbReference>
<dbReference type="GO" id="GO:0005763">
    <property type="term" value="C:mitochondrial small ribosomal subunit"/>
    <property type="evidence" value="ECO:0007669"/>
    <property type="project" value="TreeGrafter"/>
</dbReference>
<protein>
    <submittedName>
        <fullName evidence="4">Ribosomal protein S24/S35 mitochondrial conserved domain-containing protein</fullName>
    </submittedName>
</protein>
<dbReference type="InterPro" id="IPR019349">
    <property type="entry name" value="Ribosomal_mS35_mit"/>
</dbReference>
<dbReference type="InterPro" id="IPR039848">
    <property type="entry name" value="Ribosomal_mS35_mt"/>
</dbReference>
<dbReference type="GO" id="GO:0003735">
    <property type="term" value="F:structural constituent of ribosome"/>
    <property type="evidence" value="ECO:0007669"/>
    <property type="project" value="InterPro"/>
</dbReference>
<evidence type="ECO:0000256" key="1">
    <source>
        <dbReference type="SAM" id="MobiDB-lite"/>
    </source>
</evidence>
<accession>A0A914MJG6</accession>
<feature type="compositionally biased region" description="Polar residues" evidence="1">
    <location>
        <begin position="240"/>
        <end position="256"/>
    </location>
</feature>
<dbReference type="Pfam" id="PF10213">
    <property type="entry name" value="MRP-S28"/>
    <property type="match status" value="1"/>
</dbReference>
<reference evidence="4" key="1">
    <citation type="submission" date="2022-11" db="UniProtKB">
        <authorList>
            <consortium name="WormBaseParasite"/>
        </authorList>
    </citation>
    <scope>IDENTIFICATION</scope>
</reference>